<dbReference type="AlphaFoldDB" id="A0A844BH48"/>
<proteinExistence type="predicted"/>
<dbReference type="EMBL" id="WJBU01000033">
    <property type="protein sequence ID" value="MRD49761.1"/>
    <property type="molecule type" value="Genomic_DNA"/>
</dbReference>
<keyword evidence="2" id="KW-1185">Reference proteome</keyword>
<comment type="caution">
    <text evidence="1">The sequence shown here is derived from an EMBL/GenBank/DDBJ whole genome shotgun (WGS) entry which is preliminary data.</text>
</comment>
<sequence length="213" mass="22848">MKPWIFVLAGVNGAGKSSVGGAILSDHGLTWFNPDTYARELVRQLGLDPIEANGRAWEFGKSALESAIAHGTNHAFETTLGGDTITALLLKATATHDVAILYCGLESPQLHMARVASRVAHGGHHIAEAKIRERWVASRVNLIKLMPSLARLTVFDNSVQVQPGDDIPDPVIVLQVEHGHLLTPDATDADAMNAVAKWARPIVEAAMRLESSG</sequence>
<evidence type="ECO:0008006" key="3">
    <source>
        <dbReference type="Google" id="ProtNLM"/>
    </source>
</evidence>
<dbReference type="InterPro" id="IPR027417">
    <property type="entry name" value="P-loop_NTPase"/>
</dbReference>
<reference evidence="1 2" key="1">
    <citation type="submission" date="2019-11" db="EMBL/GenBank/DDBJ databases">
        <title>Caenimonas koreensis gen. nov., sp. nov., isolated from activated sludge.</title>
        <authorList>
            <person name="Seung H.R."/>
        </authorList>
    </citation>
    <scope>NUCLEOTIDE SEQUENCE [LARGE SCALE GENOMIC DNA]</scope>
    <source>
        <strain evidence="1 2">EMB320</strain>
    </source>
</reference>
<dbReference type="PANTHER" id="PTHR39206:SF1">
    <property type="entry name" value="SLL8004 PROTEIN"/>
    <property type="match status" value="1"/>
</dbReference>
<name>A0A844BH48_9BURK</name>
<dbReference type="RefSeq" id="WP_228488475.1">
    <property type="nucleotide sequence ID" value="NZ_WJBU01000033.1"/>
</dbReference>
<dbReference type="Proteomes" id="UP000487350">
    <property type="component" value="Unassembled WGS sequence"/>
</dbReference>
<dbReference type="Gene3D" id="3.40.50.300">
    <property type="entry name" value="P-loop containing nucleotide triphosphate hydrolases"/>
    <property type="match status" value="1"/>
</dbReference>
<gene>
    <name evidence="1" type="ORF">GHT07_21035</name>
</gene>
<organism evidence="1 2">
    <name type="scientific">Caenimonas koreensis DSM 17982</name>
    <dbReference type="NCBI Taxonomy" id="1121255"/>
    <lineage>
        <taxon>Bacteria</taxon>
        <taxon>Pseudomonadati</taxon>
        <taxon>Pseudomonadota</taxon>
        <taxon>Betaproteobacteria</taxon>
        <taxon>Burkholderiales</taxon>
        <taxon>Comamonadaceae</taxon>
        <taxon>Caenimonas</taxon>
    </lineage>
</organism>
<dbReference type="PANTHER" id="PTHR39206">
    <property type="entry name" value="SLL8004 PROTEIN"/>
    <property type="match status" value="1"/>
</dbReference>
<accession>A0A844BH48</accession>
<dbReference type="SUPFAM" id="SSF52540">
    <property type="entry name" value="P-loop containing nucleoside triphosphate hydrolases"/>
    <property type="match status" value="1"/>
</dbReference>
<protein>
    <recommendedName>
        <fullName evidence="3">UDP-N-acetylglucosamine kinase</fullName>
    </recommendedName>
</protein>
<evidence type="ECO:0000313" key="2">
    <source>
        <dbReference type="Proteomes" id="UP000487350"/>
    </source>
</evidence>
<evidence type="ECO:0000313" key="1">
    <source>
        <dbReference type="EMBL" id="MRD49761.1"/>
    </source>
</evidence>